<feature type="non-terminal residue" evidence="2">
    <location>
        <position position="182"/>
    </location>
</feature>
<name>A0A3S1AXP3_ELYCH</name>
<feature type="region of interest" description="Disordered" evidence="1">
    <location>
        <begin position="1"/>
        <end position="53"/>
    </location>
</feature>
<dbReference type="PANTHER" id="PTHR18978:SF1">
    <property type="entry name" value="GRIP1-ASSOCIATED PROTEIN 1"/>
    <property type="match status" value="1"/>
</dbReference>
<evidence type="ECO:0000313" key="2">
    <source>
        <dbReference type="EMBL" id="RUS74934.1"/>
    </source>
</evidence>
<dbReference type="EMBL" id="RQTK01000785">
    <property type="protein sequence ID" value="RUS74934.1"/>
    <property type="molecule type" value="Genomic_DNA"/>
</dbReference>
<feature type="compositionally biased region" description="Low complexity" evidence="1">
    <location>
        <begin position="18"/>
        <end position="31"/>
    </location>
</feature>
<dbReference type="STRING" id="188477.A0A3S1AXP3"/>
<dbReference type="GO" id="GO:0098887">
    <property type="term" value="P:neurotransmitter receptor transport, endosome to postsynaptic membrane"/>
    <property type="evidence" value="ECO:0007669"/>
    <property type="project" value="TreeGrafter"/>
</dbReference>
<protein>
    <submittedName>
        <fullName evidence="2">Uncharacterized protein</fullName>
    </submittedName>
</protein>
<feature type="region of interest" description="Disordered" evidence="1">
    <location>
        <begin position="108"/>
        <end position="132"/>
    </location>
</feature>
<proteinExistence type="predicted"/>
<dbReference type="GO" id="GO:1905244">
    <property type="term" value="P:regulation of modification of synaptic structure"/>
    <property type="evidence" value="ECO:0007669"/>
    <property type="project" value="TreeGrafter"/>
</dbReference>
<reference evidence="2 3" key="1">
    <citation type="submission" date="2019-01" db="EMBL/GenBank/DDBJ databases">
        <title>A draft genome assembly of the solar-powered sea slug Elysia chlorotica.</title>
        <authorList>
            <person name="Cai H."/>
            <person name="Li Q."/>
            <person name="Fang X."/>
            <person name="Li J."/>
            <person name="Curtis N.E."/>
            <person name="Altenburger A."/>
            <person name="Shibata T."/>
            <person name="Feng M."/>
            <person name="Maeda T."/>
            <person name="Schwartz J.A."/>
            <person name="Shigenobu S."/>
            <person name="Lundholm N."/>
            <person name="Nishiyama T."/>
            <person name="Yang H."/>
            <person name="Hasebe M."/>
            <person name="Li S."/>
            <person name="Pierce S.K."/>
            <person name="Wang J."/>
        </authorList>
    </citation>
    <scope>NUCLEOTIDE SEQUENCE [LARGE SCALE GENOMIC DNA]</scope>
    <source>
        <strain evidence="2">EC2010</strain>
        <tissue evidence="2">Whole organism of an adult</tissue>
    </source>
</reference>
<organism evidence="2 3">
    <name type="scientific">Elysia chlorotica</name>
    <name type="common">Eastern emerald elysia</name>
    <name type="synonym">Sea slug</name>
    <dbReference type="NCBI Taxonomy" id="188477"/>
    <lineage>
        <taxon>Eukaryota</taxon>
        <taxon>Metazoa</taxon>
        <taxon>Spiralia</taxon>
        <taxon>Lophotrochozoa</taxon>
        <taxon>Mollusca</taxon>
        <taxon>Gastropoda</taxon>
        <taxon>Heterobranchia</taxon>
        <taxon>Euthyneura</taxon>
        <taxon>Panpulmonata</taxon>
        <taxon>Sacoglossa</taxon>
        <taxon>Placobranchoidea</taxon>
        <taxon>Plakobranchidae</taxon>
        <taxon>Elysia</taxon>
    </lineage>
</organism>
<evidence type="ECO:0000256" key="1">
    <source>
        <dbReference type="SAM" id="MobiDB-lite"/>
    </source>
</evidence>
<dbReference type="GO" id="GO:0099152">
    <property type="term" value="P:regulation of neurotransmitter receptor transport, endosome to postsynaptic membrane"/>
    <property type="evidence" value="ECO:0007669"/>
    <property type="project" value="TreeGrafter"/>
</dbReference>
<dbReference type="GO" id="GO:0098998">
    <property type="term" value="C:extrinsic component of postsynaptic early endosome membrane"/>
    <property type="evidence" value="ECO:0007669"/>
    <property type="project" value="TreeGrafter"/>
</dbReference>
<evidence type="ECO:0000313" key="3">
    <source>
        <dbReference type="Proteomes" id="UP000271974"/>
    </source>
</evidence>
<keyword evidence="3" id="KW-1185">Reference proteome</keyword>
<feature type="compositionally biased region" description="Polar residues" evidence="1">
    <location>
        <begin position="43"/>
        <end position="52"/>
    </location>
</feature>
<accession>A0A3S1AXP3</accession>
<feature type="compositionally biased region" description="Basic and acidic residues" evidence="1">
    <location>
        <begin position="1"/>
        <end position="14"/>
    </location>
</feature>
<dbReference type="Proteomes" id="UP000271974">
    <property type="component" value="Unassembled WGS sequence"/>
</dbReference>
<dbReference type="AlphaFoldDB" id="A0A3S1AXP3"/>
<dbReference type="GO" id="GO:0099158">
    <property type="term" value="P:regulation of recycling endosome localization within postsynapse"/>
    <property type="evidence" value="ECO:0007669"/>
    <property type="project" value="TreeGrafter"/>
</dbReference>
<dbReference type="GO" id="GO:0098837">
    <property type="term" value="C:postsynaptic recycling endosome"/>
    <property type="evidence" value="ECO:0007669"/>
    <property type="project" value="TreeGrafter"/>
</dbReference>
<sequence>MDDLFRSPDSEKNFGETSSVSSWGAAASGIGKDSVASGPRSPVSGNTSQLSDVSVGDEYSELLKRVGALQQDKWALEEKVNHLETSNACMADDILNKTSIIEHYVMESRSGHGSPSNHHHHHPGDRDREEKSGLQKVIDLVNNKAATIGSSSSNAHHNDMNRKLQAMLEETLTKNMHLQQVG</sequence>
<dbReference type="GO" id="GO:0098978">
    <property type="term" value="C:glutamatergic synapse"/>
    <property type="evidence" value="ECO:0007669"/>
    <property type="project" value="TreeGrafter"/>
</dbReference>
<dbReference type="PANTHER" id="PTHR18978">
    <property type="entry name" value="GRIP-1 ASSOCIATED PROTEIN 1"/>
    <property type="match status" value="1"/>
</dbReference>
<dbReference type="InterPro" id="IPR026204">
    <property type="entry name" value="GRIPAP1"/>
</dbReference>
<gene>
    <name evidence="2" type="ORF">EGW08_017314</name>
</gene>
<dbReference type="OrthoDB" id="6269447at2759"/>
<comment type="caution">
    <text evidence="2">The sequence shown here is derived from an EMBL/GenBank/DDBJ whole genome shotgun (WGS) entry which is preliminary data.</text>
</comment>